<evidence type="ECO:0000313" key="2">
    <source>
        <dbReference type="Proteomes" id="UP000318927"/>
    </source>
</evidence>
<name>A0A5B8K326_9MOLU</name>
<dbReference type="AlphaFoldDB" id="A0A5B8K326"/>
<protein>
    <submittedName>
        <fullName evidence="1">Uncharacterized protein</fullName>
    </submittedName>
</protein>
<sequence>MKVKKHPFFGEINFNDPDGVVWEGKEDLDFFRILTEPGTYIDDDTLNIFEEMINEFDDIVFFAIDCFVEDLPKTKKAWETLSNKYKLKNITKDLKKFLVDNFCPTDVEFYSESVRQVEGSDTALRIIGSFLFDGCRDFIMIDFDEETALIGYTLFNIDEVVKRMKKEL</sequence>
<dbReference type="Proteomes" id="UP000318927">
    <property type="component" value="Chromosome"/>
</dbReference>
<evidence type="ECO:0000313" key="1">
    <source>
        <dbReference type="EMBL" id="QDY87295.1"/>
    </source>
</evidence>
<accession>A0A5B8K326</accession>
<dbReference type="RefSeq" id="WP_146368813.1">
    <property type="nucleotide sequence ID" value="NZ_CP042295.1"/>
</dbReference>
<reference evidence="1 2" key="1">
    <citation type="journal article" date="2019" name="Microbiol. Resour. Announc.">
        <title>Complete Genome Sequences of Three Mycoplasma anserisalpingitis (Mycoplasma sp. 1220) Strains.</title>
        <authorList>
            <person name="Grozner D."/>
            <person name="Forro B."/>
            <person name="Kovacs A.B."/>
            <person name="Marton S."/>
            <person name="Banyai K."/>
            <person name="Kreizinger Z."/>
            <person name="Sulyok K.M."/>
            <person name="Gyuranecz M."/>
        </authorList>
    </citation>
    <scope>NUCLEOTIDE SEQUENCE [LARGE SCALE GENOMIC DNA]</scope>
    <source>
        <strain evidence="1 2">ATCC:BAA-2147</strain>
    </source>
</reference>
<dbReference type="KEGG" id="mans:FRW55_04060"/>
<dbReference type="OrthoDB" id="399558at2"/>
<dbReference type="EMBL" id="CP042295">
    <property type="protein sequence ID" value="QDY87295.1"/>
    <property type="molecule type" value="Genomic_DNA"/>
</dbReference>
<proteinExistence type="predicted"/>
<organism evidence="1 2">
    <name type="scientific">Mycoplasma anserisalpingitidis</name>
    <dbReference type="NCBI Taxonomy" id="519450"/>
    <lineage>
        <taxon>Bacteria</taxon>
        <taxon>Bacillati</taxon>
        <taxon>Mycoplasmatota</taxon>
        <taxon>Mollicutes</taxon>
        <taxon>Mycoplasmataceae</taxon>
        <taxon>Mycoplasma</taxon>
    </lineage>
</organism>
<gene>
    <name evidence="1" type="ORF">FRW55_04060</name>
</gene>
<keyword evidence="2" id="KW-1185">Reference proteome</keyword>